<feature type="domain" description="Protein kinase" evidence="8">
    <location>
        <begin position="35"/>
        <end position="290"/>
    </location>
</feature>
<keyword evidence="10" id="KW-1185">Reference proteome</keyword>
<dbReference type="PROSITE" id="PS00107">
    <property type="entry name" value="PROTEIN_KINASE_ATP"/>
    <property type="match status" value="1"/>
</dbReference>
<dbReference type="PROSITE" id="PS50011">
    <property type="entry name" value="PROTEIN_KINASE_DOM"/>
    <property type="match status" value="1"/>
</dbReference>
<dbReference type="AlphaFoldDB" id="A0A7R8Z1F6"/>
<dbReference type="GO" id="GO:0043065">
    <property type="term" value="P:positive regulation of apoptotic process"/>
    <property type="evidence" value="ECO:0007669"/>
    <property type="project" value="TreeGrafter"/>
</dbReference>
<evidence type="ECO:0000256" key="4">
    <source>
        <dbReference type="ARBA" id="ARBA00022777"/>
    </source>
</evidence>
<dbReference type="InterPro" id="IPR017441">
    <property type="entry name" value="Protein_kinase_ATP_BS"/>
</dbReference>
<dbReference type="CDD" id="cd14103">
    <property type="entry name" value="STKc_MLCK"/>
    <property type="match status" value="1"/>
</dbReference>
<evidence type="ECO:0000256" key="5">
    <source>
        <dbReference type="ARBA" id="ARBA00022840"/>
    </source>
</evidence>
<reference evidence="9 10" key="1">
    <citation type="submission" date="2020-11" db="EMBL/GenBank/DDBJ databases">
        <authorList>
            <person name="Wallbank WR R."/>
            <person name="Pardo Diaz C."/>
            <person name="Kozak K."/>
            <person name="Martin S."/>
            <person name="Jiggins C."/>
            <person name="Moest M."/>
            <person name="Warren A I."/>
            <person name="Generalovic N T."/>
            <person name="Byers J.R.P. K."/>
            <person name="Montejo-Kovacevich G."/>
            <person name="Yen C E."/>
        </authorList>
    </citation>
    <scope>NUCLEOTIDE SEQUENCE [LARGE SCALE GENOMIC DNA]</scope>
</reference>
<dbReference type="Gene3D" id="1.10.510.10">
    <property type="entry name" value="Transferase(Phosphotransferase) domain 1"/>
    <property type="match status" value="1"/>
</dbReference>
<dbReference type="EMBL" id="LR899014">
    <property type="protein sequence ID" value="CAD7092526.1"/>
    <property type="molecule type" value="Genomic_DNA"/>
</dbReference>
<feature type="binding site" evidence="6">
    <location>
        <position position="64"/>
    </location>
    <ligand>
        <name>ATP</name>
        <dbReference type="ChEBI" id="CHEBI:30616"/>
    </ligand>
</feature>
<organism evidence="9 10">
    <name type="scientific">Hermetia illucens</name>
    <name type="common">Black soldier fly</name>
    <dbReference type="NCBI Taxonomy" id="343691"/>
    <lineage>
        <taxon>Eukaryota</taxon>
        <taxon>Metazoa</taxon>
        <taxon>Ecdysozoa</taxon>
        <taxon>Arthropoda</taxon>
        <taxon>Hexapoda</taxon>
        <taxon>Insecta</taxon>
        <taxon>Pterygota</taxon>
        <taxon>Neoptera</taxon>
        <taxon>Endopterygota</taxon>
        <taxon>Diptera</taxon>
        <taxon>Brachycera</taxon>
        <taxon>Stratiomyomorpha</taxon>
        <taxon>Stratiomyidae</taxon>
        <taxon>Hermetiinae</taxon>
        <taxon>Hermetia</taxon>
    </lineage>
</organism>
<dbReference type="PROSITE" id="PS00108">
    <property type="entry name" value="PROTEIN_KINASE_ST"/>
    <property type="match status" value="1"/>
</dbReference>
<sequence length="337" mass="38517">MIHVDEEYSAEDPEPVFPYRYVKTKVNVSPEGEYDILSEELGRGTFGTVYLCKERATGMGFAAKFVTCERKEDRRNMEREIDIMSGLHHSRIIQLYDAFDDGKTMCIVLELILGGELFDRVIDDEFVLTEKSCTAFMRQIVDGVGYIHSQNIIHLDLKPENILCLSKTGNRIKIIDFGMARRYDPKKKLQVLFGTPEFTAPEVVNFDEIKFFTDMWSLGVICYVLLSGYSPFVGDTDLDTMTNVTLAQWDFKEEAFANISNEAKDFIKNLLIKDGTKRMTAAQALEHPWLKKLASTTDLSGNKAKLKRYVIKKRWIKAVNTIIALRRMGAKIDCNLV</sequence>
<keyword evidence="1 7" id="KW-0723">Serine/threonine-protein kinase</keyword>
<evidence type="ECO:0000256" key="2">
    <source>
        <dbReference type="ARBA" id="ARBA00022679"/>
    </source>
</evidence>
<dbReference type="InterPro" id="IPR011009">
    <property type="entry name" value="Kinase-like_dom_sf"/>
</dbReference>
<dbReference type="InParanoid" id="A0A7R8Z1F6"/>
<dbReference type="SUPFAM" id="SSF56112">
    <property type="entry name" value="Protein kinase-like (PK-like)"/>
    <property type="match status" value="1"/>
</dbReference>
<dbReference type="OMA" id="WVRSINA"/>
<accession>A0A7R8Z1F6</accession>
<evidence type="ECO:0000256" key="1">
    <source>
        <dbReference type="ARBA" id="ARBA00022527"/>
    </source>
</evidence>
<keyword evidence="3 6" id="KW-0547">Nucleotide-binding</keyword>
<dbReference type="PANTHER" id="PTHR24342:SF20">
    <property type="entry name" value="MYOSIN LIGHT CHAIN KINASE, SMOOTH MUSCLE"/>
    <property type="match status" value="1"/>
</dbReference>
<comment type="similarity">
    <text evidence="7">Belongs to the protein kinase superfamily.</text>
</comment>
<evidence type="ECO:0000256" key="7">
    <source>
        <dbReference type="RuleBase" id="RU000304"/>
    </source>
</evidence>
<evidence type="ECO:0000256" key="6">
    <source>
        <dbReference type="PROSITE-ProRule" id="PRU10141"/>
    </source>
</evidence>
<dbReference type="GO" id="GO:0004674">
    <property type="term" value="F:protein serine/threonine kinase activity"/>
    <property type="evidence" value="ECO:0007669"/>
    <property type="project" value="UniProtKB-KW"/>
</dbReference>
<evidence type="ECO:0000313" key="9">
    <source>
        <dbReference type="EMBL" id="CAD7092526.1"/>
    </source>
</evidence>
<dbReference type="GO" id="GO:0035556">
    <property type="term" value="P:intracellular signal transduction"/>
    <property type="evidence" value="ECO:0007669"/>
    <property type="project" value="TreeGrafter"/>
</dbReference>
<dbReference type="InterPro" id="IPR008271">
    <property type="entry name" value="Ser/Thr_kinase_AS"/>
</dbReference>
<dbReference type="Gene3D" id="3.30.200.20">
    <property type="entry name" value="Phosphorylase Kinase, domain 1"/>
    <property type="match status" value="1"/>
</dbReference>
<evidence type="ECO:0000259" key="8">
    <source>
        <dbReference type="PROSITE" id="PS50011"/>
    </source>
</evidence>
<protein>
    <recommendedName>
        <fullName evidence="8">Protein kinase domain-containing protein</fullName>
    </recommendedName>
</protein>
<dbReference type="InterPro" id="IPR000719">
    <property type="entry name" value="Prot_kinase_dom"/>
</dbReference>
<dbReference type="GO" id="GO:0005524">
    <property type="term" value="F:ATP binding"/>
    <property type="evidence" value="ECO:0007669"/>
    <property type="project" value="UniProtKB-UniRule"/>
</dbReference>
<dbReference type="FunFam" id="1.10.510.10:FF:000594">
    <property type="entry name" value="Myosin light chain kinase isoform-III"/>
    <property type="match status" value="1"/>
</dbReference>
<dbReference type="SMART" id="SM00220">
    <property type="entry name" value="S_TKc"/>
    <property type="match status" value="1"/>
</dbReference>
<evidence type="ECO:0000313" key="10">
    <source>
        <dbReference type="Proteomes" id="UP000594454"/>
    </source>
</evidence>
<keyword evidence="5 6" id="KW-0067">ATP-binding</keyword>
<dbReference type="Pfam" id="PF00069">
    <property type="entry name" value="Pkinase"/>
    <property type="match status" value="1"/>
</dbReference>
<dbReference type="PANTHER" id="PTHR24342">
    <property type="entry name" value="SERINE/THREONINE-PROTEIN KINASE 17"/>
    <property type="match status" value="1"/>
</dbReference>
<dbReference type="FunFam" id="3.30.200.20:FF:000042">
    <property type="entry name" value="Aurora kinase A"/>
    <property type="match status" value="1"/>
</dbReference>
<dbReference type="GO" id="GO:0005634">
    <property type="term" value="C:nucleus"/>
    <property type="evidence" value="ECO:0007669"/>
    <property type="project" value="TreeGrafter"/>
</dbReference>
<name>A0A7R8Z1F6_HERIL</name>
<dbReference type="OrthoDB" id="10260894at2759"/>
<dbReference type="Proteomes" id="UP000594454">
    <property type="component" value="Chromosome 6"/>
</dbReference>
<gene>
    <name evidence="9" type="ORF">HERILL_LOCUS14879</name>
</gene>
<evidence type="ECO:0000256" key="3">
    <source>
        <dbReference type="ARBA" id="ARBA00022741"/>
    </source>
</evidence>
<keyword evidence="4" id="KW-0418">Kinase</keyword>
<proteinExistence type="inferred from homology"/>
<keyword evidence="2" id="KW-0808">Transferase</keyword>